<dbReference type="Pfam" id="PF04696">
    <property type="entry name" value="Pinin_SDK_memA"/>
    <property type="match status" value="1"/>
</dbReference>
<keyword evidence="4" id="KW-1185">Reference proteome</keyword>
<evidence type="ECO:0000256" key="1">
    <source>
        <dbReference type="SAM" id="MobiDB-lite"/>
    </source>
</evidence>
<dbReference type="InterPro" id="IPR006786">
    <property type="entry name" value="Pinin_SDK_MemA"/>
</dbReference>
<feature type="compositionally biased region" description="Polar residues" evidence="1">
    <location>
        <begin position="114"/>
        <end position="124"/>
    </location>
</feature>
<feature type="compositionally biased region" description="Pro residues" evidence="1">
    <location>
        <begin position="80"/>
        <end position="92"/>
    </location>
</feature>
<dbReference type="AlphaFoldDB" id="A0AAN7AT60"/>
<dbReference type="Proteomes" id="UP001303160">
    <property type="component" value="Unassembled WGS sequence"/>
</dbReference>
<feature type="compositionally biased region" description="Basic and acidic residues" evidence="1">
    <location>
        <begin position="30"/>
        <end position="51"/>
    </location>
</feature>
<protein>
    <submittedName>
        <fullName evidence="3">Pinin/SDK/memA/ protein conserved region-domain-containing protein</fullName>
    </submittedName>
</protein>
<feature type="compositionally biased region" description="Basic and acidic residues" evidence="1">
    <location>
        <begin position="69"/>
        <end position="79"/>
    </location>
</feature>
<accession>A0AAN7AT60</accession>
<sequence>MADFFEDAPSTNKRKASPSPSPSNAPAKRSRVDLDGPERYGDSRPGYRRDSIGYSSRSRSPIHHRQSFSRRDSYGRDRPPPLPQEPIAPPPRKAVTQEERKRGQRLFGGILGTLSGQTGSNNNLQKRRLDIEKRQHERAQKQEVEDQKRWRERQDGSRRERLIRQIETDERIMHAQHEELMTAARSLMTRSHPRILYRPWKLTREQERTVRDQVHDAEDRIDRELAEWKREKERRYRALEGPVPASTRPREEYDRRNRDRRREPAPVANDDGTDDNRGEQDSREPKDIQMEVDDQPKKEDQTEEKDEDSKRRNSDQHHDEVMMQDAEDTVIY</sequence>
<proteinExistence type="predicted"/>
<organism evidence="3 4">
    <name type="scientific">Triangularia verruculosa</name>
    <dbReference type="NCBI Taxonomy" id="2587418"/>
    <lineage>
        <taxon>Eukaryota</taxon>
        <taxon>Fungi</taxon>
        <taxon>Dikarya</taxon>
        <taxon>Ascomycota</taxon>
        <taxon>Pezizomycotina</taxon>
        <taxon>Sordariomycetes</taxon>
        <taxon>Sordariomycetidae</taxon>
        <taxon>Sordariales</taxon>
        <taxon>Podosporaceae</taxon>
        <taxon>Triangularia</taxon>
    </lineage>
</organism>
<evidence type="ECO:0000259" key="2">
    <source>
        <dbReference type="Pfam" id="PF04696"/>
    </source>
</evidence>
<feature type="compositionally biased region" description="Basic and acidic residues" evidence="1">
    <location>
        <begin position="248"/>
        <end position="264"/>
    </location>
</feature>
<comment type="caution">
    <text evidence="3">The sequence shown here is derived from an EMBL/GenBank/DDBJ whole genome shotgun (WGS) entry which is preliminary data.</text>
</comment>
<evidence type="ECO:0000313" key="4">
    <source>
        <dbReference type="Proteomes" id="UP001303160"/>
    </source>
</evidence>
<feature type="compositionally biased region" description="Basic and acidic residues" evidence="1">
    <location>
        <begin position="307"/>
        <end position="321"/>
    </location>
</feature>
<feature type="region of interest" description="Disordered" evidence="1">
    <location>
        <begin position="239"/>
        <end position="332"/>
    </location>
</feature>
<feature type="domain" description="Pinin/SDK/MemA protein" evidence="2">
    <location>
        <begin position="97"/>
        <end position="214"/>
    </location>
</feature>
<name>A0AAN7AT60_9PEZI</name>
<gene>
    <name evidence="3" type="ORF">QBC40DRAFT_6379</name>
</gene>
<feature type="compositionally biased region" description="Basic and acidic residues" evidence="1">
    <location>
        <begin position="127"/>
        <end position="158"/>
    </location>
</feature>
<reference evidence="3" key="1">
    <citation type="journal article" date="2023" name="Mol. Phylogenet. Evol.">
        <title>Genome-scale phylogeny and comparative genomics of the fungal order Sordariales.</title>
        <authorList>
            <person name="Hensen N."/>
            <person name="Bonometti L."/>
            <person name="Westerberg I."/>
            <person name="Brannstrom I.O."/>
            <person name="Guillou S."/>
            <person name="Cros-Aarteil S."/>
            <person name="Calhoun S."/>
            <person name="Haridas S."/>
            <person name="Kuo A."/>
            <person name="Mondo S."/>
            <person name="Pangilinan J."/>
            <person name="Riley R."/>
            <person name="LaButti K."/>
            <person name="Andreopoulos B."/>
            <person name="Lipzen A."/>
            <person name="Chen C."/>
            <person name="Yan M."/>
            <person name="Daum C."/>
            <person name="Ng V."/>
            <person name="Clum A."/>
            <person name="Steindorff A."/>
            <person name="Ohm R.A."/>
            <person name="Martin F."/>
            <person name="Silar P."/>
            <person name="Natvig D.O."/>
            <person name="Lalanne C."/>
            <person name="Gautier V."/>
            <person name="Ament-Velasquez S.L."/>
            <person name="Kruys A."/>
            <person name="Hutchinson M.I."/>
            <person name="Powell A.J."/>
            <person name="Barry K."/>
            <person name="Miller A.N."/>
            <person name="Grigoriev I.V."/>
            <person name="Debuchy R."/>
            <person name="Gladieux P."/>
            <person name="Hiltunen Thoren M."/>
            <person name="Johannesson H."/>
        </authorList>
    </citation>
    <scope>NUCLEOTIDE SEQUENCE</scope>
    <source>
        <strain evidence="3">CBS 315.58</strain>
    </source>
</reference>
<dbReference type="EMBL" id="MU863980">
    <property type="protein sequence ID" value="KAK4196630.1"/>
    <property type="molecule type" value="Genomic_DNA"/>
</dbReference>
<feature type="compositionally biased region" description="Basic and acidic residues" evidence="1">
    <location>
        <begin position="274"/>
        <end position="300"/>
    </location>
</feature>
<feature type="region of interest" description="Disordered" evidence="1">
    <location>
        <begin position="1"/>
        <end position="158"/>
    </location>
</feature>
<reference evidence="3" key="2">
    <citation type="submission" date="2023-05" db="EMBL/GenBank/DDBJ databases">
        <authorList>
            <consortium name="Lawrence Berkeley National Laboratory"/>
            <person name="Steindorff A."/>
            <person name="Hensen N."/>
            <person name="Bonometti L."/>
            <person name="Westerberg I."/>
            <person name="Brannstrom I.O."/>
            <person name="Guillou S."/>
            <person name="Cros-Aarteil S."/>
            <person name="Calhoun S."/>
            <person name="Haridas S."/>
            <person name="Kuo A."/>
            <person name="Mondo S."/>
            <person name="Pangilinan J."/>
            <person name="Riley R."/>
            <person name="Labutti K."/>
            <person name="Andreopoulos B."/>
            <person name="Lipzen A."/>
            <person name="Chen C."/>
            <person name="Yanf M."/>
            <person name="Daum C."/>
            <person name="Ng V."/>
            <person name="Clum A."/>
            <person name="Ohm R."/>
            <person name="Martin F."/>
            <person name="Silar P."/>
            <person name="Natvig D."/>
            <person name="Lalanne C."/>
            <person name="Gautier V."/>
            <person name="Ament-Velasquez S.L."/>
            <person name="Kruys A."/>
            <person name="Hutchinson M.I."/>
            <person name="Powell A.J."/>
            <person name="Barry K."/>
            <person name="Miller A.N."/>
            <person name="Grigoriev I.V."/>
            <person name="Debuchy R."/>
            <person name="Gladieux P."/>
            <person name="Thoren M.H."/>
            <person name="Johannesson H."/>
        </authorList>
    </citation>
    <scope>NUCLEOTIDE SEQUENCE</scope>
    <source>
        <strain evidence="3">CBS 315.58</strain>
    </source>
</reference>
<evidence type="ECO:0000313" key="3">
    <source>
        <dbReference type="EMBL" id="KAK4196630.1"/>
    </source>
</evidence>